<evidence type="ECO:0000256" key="1">
    <source>
        <dbReference type="SAM" id="SignalP"/>
    </source>
</evidence>
<feature type="domain" description="Lipid/polyisoprenoid-binding YceI-like" evidence="2">
    <location>
        <begin position="23"/>
        <end position="178"/>
    </location>
</feature>
<dbReference type="STRING" id="52.CMC5_002250"/>
<gene>
    <name evidence="3" type="ORF">CMC5_002250</name>
</gene>
<evidence type="ECO:0000313" key="3">
    <source>
        <dbReference type="EMBL" id="AKT36112.1"/>
    </source>
</evidence>
<dbReference type="KEGG" id="ccro:CMC5_002250"/>
<dbReference type="InterPro" id="IPR036761">
    <property type="entry name" value="TTHA0802/YceI-like_sf"/>
</dbReference>
<feature type="signal peptide" evidence="1">
    <location>
        <begin position="1"/>
        <end position="24"/>
    </location>
</feature>
<dbReference type="InterPro" id="IPR007372">
    <property type="entry name" value="Lipid/polyisoprenoid-bd_YceI"/>
</dbReference>
<sequence>MNRSLYVGVVASVLTAGFALSAHAKLASHGSSSVEFKATGPAGLSIVGKSDELRASDSADSVHIVVPLAKLDTGIELRNKHMKEKYLETAKYPQAELVVPKAAISYPTVGAGEATGQLKLHGQTKPVKFKYEATKSGNGHAVTGSVRINILDFGIEKPSYMGLSVKPDVDVSVKFNTHDQ</sequence>
<evidence type="ECO:0000259" key="2">
    <source>
        <dbReference type="SMART" id="SM00867"/>
    </source>
</evidence>
<organism evidence="3 4">
    <name type="scientific">Chondromyces crocatus</name>
    <dbReference type="NCBI Taxonomy" id="52"/>
    <lineage>
        <taxon>Bacteria</taxon>
        <taxon>Pseudomonadati</taxon>
        <taxon>Myxococcota</taxon>
        <taxon>Polyangia</taxon>
        <taxon>Polyangiales</taxon>
        <taxon>Polyangiaceae</taxon>
        <taxon>Chondromyces</taxon>
    </lineage>
</organism>
<accession>A0A0K1E611</accession>
<proteinExistence type="predicted"/>
<dbReference type="AlphaFoldDB" id="A0A0K1E611"/>
<name>A0A0K1E611_CHOCO</name>
<dbReference type="Pfam" id="PF04264">
    <property type="entry name" value="YceI"/>
    <property type="match status" value="1"/>
</dbReference>
<keyword evidence="1" id="KW-0732">Signal</keyword>
<dbReference type="PANTHER" id="PTHR34406:SF1">
    <property type="entry name" value="PROTEIN YCEI"/>
    <property type="match status" value="1"/>
</dbReference>
<dbReference type="Gene3D" id="2.40.128.110">
    <property type="entry name" value="Lipid/polyisoprenoid-binding, YceI-like"/>
    <property type="match status" value="1"/>
</dbReference>
<protein>
    <recommendedName>
        <fullName evidence="2">Lipid/polyisoprenoid-binding YceI-like domain-containing protein</fullName>
    </recommendedName>
</protein>
<dbReference type="RefSeq" id="WP_050428681.1">
    <property type="nucleotide sequence ID" value="NZ_CP012159.1"/>
</dbReference>
<dbReference type="Proteomes" id="UP000067626">
    <property type="component" value="Chromosome"/>
</dbReference>
<dbReference type="EMBL" id="CP012159">
    <property type="protein sequence ID" value="AKT36112.1"/>
    <property type="molecule type" value="Genomic_DNA"/>
</dbReference>
<dbReference type="PANTHER" id="PTHR34406">
    <property type="entry name" value="PROTEIN YCEI"/>
    <property type="match status" value="1"/>
</dbReference>
<dbReference type="OrthoDB" id="116832at2"/>
<reference evidence="3 4" key="1">
    <citation type="submission" date="2015-07" db="EMBL/GenBank/DDBJ databases">
        <title>Genome analysis of myxobacterium Chondromyces crocatus Cm c5 reveals a high potential for natural compound synthesis and the genetic basis for the loss of fruiting body formation.</title>
        <authorList>
            <person name="Zaburannyi N."/>
            <person name="Bunk B."/>
            <person name="Maier J."/>
            <person name="Overmann J."/>
            <person name="Mueller R."/>
        </authorList>
    </citation>
    <scope>NUCLEOTIDE SEQUENCE [LARGE SCALE GENOMIC DNA]</scope>
    <source>
        <strain evidence="3 4">Cm c5</strain>
    </source>
</reference>
<keyword evidence="4" id="KW-1185">Reference proteome</keyword>
<dbReference type="SMART" id="SM00867">
    <property type="entry name" value="YceI"/>
    <property type="match status" value="1"/>
</dbReference>
<dbReference type="SUPFAM" id="SSF101874">
    <property type="entry name" value="YceI-like"/>
    <property type="match status" value="1"/>
</dbReference>
<feature type="chain" id="PRO_5005458938" description="Lipid/polyisoprenoid-binding YceI-like domain-containing protein" evidence="1">
    <location>
        <begin position="25"/>
        <end position="180"/>
    </location>
</feature>
<evidence type="ECO:0000313" key="4">
    <source>
        <dbReference type="Proteomes" id="UP000067626"/>
    </source>
</evidence>